<organism evidence="9 10">
    <name type="scientific">Ambrosiozyma monospora</name>
    <name type="common">Yeast</name>
    <name type="synonym">Endomycopsis monosporus</name>
    <dbReference type="NCBI Taxonomy" id="43982"/>
    <lineage>
        <taxon>Eukaryota</taxon>
        <taxon>Fungi</taxon>
        <taxon>Dikarya</taxon>
        <taxon>Ascomycota</taxon>
        <taxon>Saccharomycotina</taxon>
        <taxon>Pichiomycetes</taxon>
        <taxon>Pichiales</taxon>
        <taxon>Pichiaceae</taxon>
        <taxon>Ambrosiozyma</taxon>
    </lineage>
</organism>
<feature type="compositionally biased region" description="Polar residues" evidence="7">
    <location>
        <begin position="840"/>
        <end position="856"/>
    </location>
</feature>
<protein>
    <recommendedName>
        <fullName evidence="5">BRO domain-containing protein 1</fullName>
    </recommendedName>
</protein>
<dbReference type="PROSITE" id="PS51180">
    <property type="entry name" value="BRO1"/>
    <property type="match status" value="1"/>
</dbReference>
<keyword evidence="6" id="KW-0175">Coiled coil</keyword>
<feature type="compositionally biased region" description="Low complexity" evidence="7">
    <location>
        <begin position="788"/>
        <end position="810"/>
    </location>
</feature>
<dbReference type="PANTHER" id="PTHR23030:SF30">
    <property type="entry name" value="TYROSINE-PROTEIN PHOSPHATASE NON-RECEPTOR TYPE 23"/>
    <property type="match status" value="1"/>
</dbReference>
<comment type="subcellular location">
    <subcellularLocation>
        <location evidence="2">Cytoplasm</location>
    </subcellularLocation>
    <subcellularLocation>
        <location evidence="1">Endosome</location>
    </subcellularLocation>
</comment>
<evidence type="ECO:0000256" key="1">
    <source>
        <dbReference type="ARBA" id="ARBA00004177"/>
    </source>
</evidence>
<evidence type="ECO:0000256" key="6">
    <source>
        <dbReference type="SAM" id="Coils"/>
    </source>
</evidence>
<dbReference type="Gene3D" id="1.20.120.560">
    <property type="entry name" value="alix/aip1 in complex with the ypdl late domain"/>
    <property type="match status" value="1"/>
</dbReference>
<evidence type="ECO:0000256" key="3">
    <source>
        <dbReference type="ARBA" id="ARBA00022490"/>
    </source>
</evidence>
<feature type="compositionally biased region" description="Low complexity" evidence="7">
    <location>
        <begin position="737"/>
        <end position="748"/>
    </location>
</feature>
<proteinExistence type="predicted"/>
<dbReference type="InterPro" id="IPR025304">
    <property type="entry name" value="ALIX_V_dom"/>
</dbReference>
<dbReference type="Pfam" id="PF13949">
    <property type="entry name" value="ALIX_LYPXL_bnd"/>
    <property type="match status" value="1"/>
</dbReference>
<dbReference type="Pfam" id="PF03097">
    <property type="entry name" value="BRO1"/>
    <property type="match status" value="1"/>
</dbReference>
<dbReference type="SMART" id="SM01041">
    <property type="entry name" value="BRO1"/>
    <property type="match status" value="1"/>
</dbReference>
<dbReference type="PANTHER" id="PTHR23030">
    <property type="entry name" value="PCD6 INTERACTING PROTEIN-RELATED"/>
    <property type="match status" value="1"/>
</dbReference>
<dbReference type="GO" id="GO:0005768">
    <property type="term" value="C:endosome"/>
    <property type="evidence" value="ECO:0007669"/>
    <property type="project" value="UniProtKB-SubCell"/>
</dbReference>
<comment type="caution">
    <text evidence="9">The sequence shown here is derived from an EMBL/GenBank/DDBJ whole genome shotgun (WGS) entry which is preliminary data.</text>
</comment>
<keyword evidence="10" id="KW-1185">Reference proteome</keyword>
<feature type="compositionally biased region" description="Polar residues" evidence="7">
    <location>
        <begin position="758"/>
        <end position="779"/>
    </location>
</feature>
<gene>
    <name evidence="9" type="ORF">Amon01_000003700</name>
</gene>
<keyword evidence="3" id="KW-0963">Cytoplasm</keyword>
<dbReference type="EMBL" id="BSXU01000019">
    <property type="protein sequence ID" value="GMG18872.1"/>
    <property type="molecule type" value="Genomic_DNA"/>
</dbReference>
<evidence type="ECO:0000313" key="10">
    <source>
        <dbReference type="Proteomes" id="UP001165063"/>
    </source>
</evidence>
<dbReference type="Gene3D" id="1.20.140.50">
    <property type="entry name" value="alix/aip1 like domains"/>
    <property type="match status" value="1"/>
</dbReference>
<evidence type="ECO:0000256" key="5">
    <source>
        <dbReference type="ARBA" id="ARBA00041284"/>
    </source>
</evidence>
<feature type="coiled-coil region" evidence="6">
    <location>
        <begin position="684"/>
        <end position="724"/>
    </location>
</feature>
<accession>A0A9W7DDA2</accession>
<dbReference type="GO" id="GO:0043328">
    <property type="term" value="P:protein transport to vacuole involved in ubiquitin-dependent protein catabolic process via the multivesicular body sorting pathway"/>
    <property type="evidence" value="ECO:0007669"/>
    <property type="project" value="TreeGrafter"/>
</dbReference>
<evidence type="ECO:0000313" key="9">
    <source>
        <dbReference type="EMBL" id="GMG18872.1"/>
    </source>
</evidence>
<evidence type="ECO:0000256" key="4">
    <source>
        <dbReference type="ARBA" id="ARBA00022753"/>
    </source>
</evidence>
<dbReference type="Gene3D" id="1.25.40.280">
    <property type="entry name" value="alix/aip1 like domains"/>
    <property type="match status" value="1"/>
</dbReference>
<dbReference type="AlphaFoldDB" id="A0A9W7DDA2"/>
<dbReference type="OrthoDB" id="2141925at2759"/>
<dbReference type="InterPro" id="IPR038499">
    <property type="entry name" value="BRO1_sf"/>
</dbReference>
<reference evidence="9" key="1">
    <citation type="submission" date="2023-04" db="EMBL/GenBank/DDBJ databases">
        <title>Ambrosiozyma monospora NBRC 1965.</title>
        <authorList>
            <person name="Ichikawa N."/>
            <person name="Sato H."/>
            <person name="Tonouchi N."/>
        </authorList>
    </citation>
    <scope>NUCLEOTIDE SEQUENCE</scope>
    <source>
        <strain evidence="9">NBRC 1965</strain>
    </source>
</reference>
<feature type="domain" description="BRO1" evidence="8">
    <location>
        <begin position="4"/>
        <end position="382"/>
    </location>
</feature>
<evidence type="ECO:0000259" key="8">
    <source>
        <dbReference type="PROSITE" id="PS51180"/>
    </source>
</evidence>
<feature type="region of interest" description="Disordered" evidence="7">
    <location>
        <begin position="732"/>
        <end position="864"/>
    </location>
</feature>
<keyword evidence="4" id="KW-0967">Endosome</keyword>
<dbReference type="InterPro" id="IPR004328">
    <property type="entry name" value="BRO1_dom"/>
</dbReference>
<name>A0A9W7DDA2_AMBMO</name>
<feature type="compositionally biased region" description="Polar residues" evidence="7">
    <location>
        <begin position="819"/>
        <end position="829"/>
    </location>
</feature>
<evidence type="ECO:0000256" key="2">
    <source>
        <dbReference type="ARBA" id="ARBA00004496"/>
    </source>
</evidence>
<dbReference type="Proteomes" id="UP001165063">
    <property type="component" value="Unassembled WGS sequence"/>
</dbReference>
<evidence type="ECO:0000256" key="7">
    <source>
        <dbReference type="SAM" id="MobiDB-lite"/>
    </source>
</evidence>
<sequence>MYFKFIALPLKATEGIDFMQPGLKNYLLSNYGSINDFQEDFRTLTKARVETFHSGKNDPKVTRELYLKYLNHLESLELRVPPNLIQFHWSESRDTEELVTQESISFEKANLLFNLAAVNSKLAVDLGDSNLKTSIECFGDAAGIFQFLQDNFINAPLDDLKIDSISAMKNLMKAEAQEAFLVNYLYSNTTKETLVAKLAMSAAHYYSHALSSLGKLEEETCLDRKLDLITLKTKYYYSLGNYYQGLHHKNSKEFGLAIMYFRQANAEIGDYEEYTNGTSSFIDIIIEHTALLENNLKGLEKDNDLIYHELIPNNIPEIKKMDAFRVIPLEKQKLPISEDEEDQLFKNLVPMKIHEKLSIYSEMTANLLRLQTEAIQVSDEEFDSTLEFLNLPRSLIELKDLVNDKKEEEDIDARILAVSSEMNQNQISFDKVERLRSQVGDVLREIESSIQNSPYKISLYAQSDELTKLQKSYTESGQADKKIKDQYLAIKSDIDLLSKGPNNPELINRFKNGDDASQLVKEVSLLDLDDGPDLGSAKKKINDVDNKLQELRYLKKERLNTMSDLKEMILKNDNISNKLILSNYKHSDEFTAFFNEEIQKFKPYQDRIQATISKQAGLISELKVLMNGVVNDATIKKRLDQRNKSASDENLLVVKYLDRYENWKMIRSGLKQGISFYGELFNLVNKLKLKVQQITSQQQQQQQQQQHQQKLQQQIQKAHQYQQMQNQASGYQTFPRSTSYSQPQSQAPTQPPLPKQGSYGNPSFSTSPYQHISSQSSYNAPPFQQRASQSSYSSDISTLSSYASGSEAGGAPPPLPSKPSVQRPSTGDIYSTPPVYDSSMYAQFGSQNNDPRQGQNQGYGGWKY</sequence>